<dbReference type="PANTHER" id="PTHR37446:SF1">
    <property type="entry name" value="CLAUDIN"/>
    <property type="match status" value="1"/>
</dbReference>
<dbReference type="EMBL" id="UYYF01004626">
    <property type="protein sequence ID" value="VDN05955.1"/>
    <property type="molecule type" value="Genomic_DNA"/>
</dbReference>
<dbReference type="Proteomes" id="UP000276776">
    <property type="component" value="Unassembled WGS sequence"/>
</dbReference>
<reference evidence="5" key="1">
    <citation type="submission" date="2017-02" db="UniProtKB">
        <authorList>
            <consortium name="WormBaseParasite"/>
        </authorList>
    </citation>
    <scope>IDENTIFICATION</scope>
</reference>
<evidence type="ECO:0000313" key="3">
    <source>
        <dbReference type="EMBL" id="VDN05955.1"/>
    </source>
</evidence>
<feature type="signal peptide" evidence="2">
    <location>
        <begin position="1"/>
        <end position="19"/>
    </location>
</feature>
<reference evidence="3 4" key="2">
    <citation type="submission" date="2018-11" db="EMBL/GenBank/DDBJ databases">
        <authorList>
            <consortium name="Pathogen Informatics"/>
        </authorList>
    </citation>
    <scope>NUCLEOTIDE SEQUENCE [LARGE SCALE GENOMIC DNA]</scope>
</reference>
<evidence type="ECO:0000256" key="1">
    <source>
        <dbReference type="SAM" id="Phobius"/>
    </source>
</evidence>
<sequence length="184" mass="20755">MFLALLITLAALLTPNWRAFTLINGKEKQAETYSIPATMGLIWCDSQPQTKFDISIDYCKIYWNDKPEWERVVTALVIAATSLEVISLIWVAITFCACSCRQFWILFLPLTASLTTILLAFAVFIYTQNNNSAFEILDENQRSVSQLYHTDFSYSYYLACAAIVLTVISAIIGAFARKLAETCC</sequence>
<dbReference type="AlphaFoldDB" id="A0A0N5D5W5"/>
<evidence type="ECO:0000313" key="5">
    <source>
        <dbReference type="WBParaSite" id="TCLT_0000841001-mRNA-1"/>
    </source>
</evidence>
<keyword evidence="1" id="KW-0472">Membrane</keyword>
<feature type="transmembrane region" description="Helical" evidence="1">
    <location>
        <begin position="154"/>
        <end position="176"/>
    </location>
</feature>
<accession>A0A0N5D5W5</accession>
<gene>
    <name evidence="3" type="ORF">TCLT_LOCUS8399</name>
</gene>
<feature type="transmembrane region" description="Helical" evidence="1">
    <location>
        <begin position="72"/>
        <end position="96"/>
    </location>
</feature>
<keyword evidence="2" id="KW-0732">Signal</keyword>
<dbReference type="WBParaSite" id="TCLT_0000841001-mRNA-1">
    <property type="protein sequence ID" value="TCLT_0000841001-mRNA-1"/>
    <property type="gene ID" value="TCLT_0000841001"/>
</dbReference>
<keyword evidence="1" id="KW-1133">Transmembrane helix</keyword>
<feature type="chain" id="PRO_5043126601" evidence="2">
    <location>
        <begin position="20"/>
        <end position="184"/>
    </location>
</feature>
<dbReference type="PANTHER" id="PTHR37446">
    <property type="entry name" value="CLAUDIN-LIKE IN CAENORHABDITIS"/>
    <property type="match status" value="1"/>
</dbReference>
<proteinExistence type="predicted"/>
<evidence type="ECO:0000256" key="2">
    <source>
        <dbReference type="SAM" id="SignalP"/>
    </source>
</evidence>
<dbReference type="OrthoDB" id="5823731at2759"/>
<name>A0A0N5D5W5_THECL</name>
<keyword evidence="4" id="KW-1185">Reference proteome</keyword>
<protein>
    <submittedName>
        <fullName evidence="5">Epithelial membrane protein 2</fullName>
    </submittedName>
</protein>
<feature type="transmembrane region" description="Helical" evidence="1">
    <location>
        <begin position="103"/>
        <end position="126"/>
    </location>
</feature>
<organism evidence="5">
    <name type="scientific">Thelazia callipaeda</name>
    <name type="common">Oriental eyeworm</name>
    <name type="synonym">Parasitic nematode</name>
    <dbReference type="NCBI Taxonomy" id="103827"/>
    <lineage>
        <taxon>Eukaryota</taxon>
        <taxon>Metazoa</taxon>
        <taxon>Ecdysozoa</taxon>
        <taxon>Nematoda</taxon>
        <taxon>Chromadorea</taxon>
        <taxon>Rhabditida</taxon>
        <taxon>Spirurina</taxon>
        <taxon>Spiruromorpha</taxon>
        <taxon>Thelazioidea</taxon>
        <taxon>Thelaziidae</taxon>
        <taxon>Thelazia</taxon>
    </lineage>
</organism>
<keyword evidence="1" id="KW-0812">Transmembrane</keyword>
<evidence type="ECO:0000313" key="4">
    <source>
        <dbReference type="Proteomes" id="UP000276776"/>
    </source>
</evidence>
<dbReference type="OMA" id="GLLWCTS"/>
<dbReference type="Gene3D" id="1.20.140.150">
    <property type="match status" value="1"/>
</dbReference>